<feature type="region of interest" description="Disordered" evidence="6">
    <location>
        <begin position="452"/>
        <end position="492"/>
    </location>
</feature>
<dbReference type="STRING" id="83401.SAMN05421742_1116"/>
<dbReference type="GO" id="GO:0031419">
    <property type="term" value="F:cobalamin binding"/>
    <property type="evidence" value="ECO:0007669"/>
    <property type="project" value="UniProtKB-KW"/>
</dbReference>
<protein>
    <submittedName>
        <fullName evidence="8">Methylmalonyl-CoA mutase</fullName>
    </submittedName>
</protein>
<comment type="similarity">
    <text evidence="2">Belongs to the methylmalonyl-CoA mutase family.</text>
</comment>
<reference evidence="9" key="1">
    <citation type="submission" date="2016-10" db="EMBL/GenBank/DDBJ databases">
        <authorList>
            <person name="Varghese N."/>
            <person name="Submissions S."/>
        </authorList>
    </citation>
    <scope>NUCLEOTIDE SEQUENCE [LARGE SCALE GENOMIC DNA]</scope>
    <source>
        <strain evidence="9">930I</strain>
    </source>
</reference>
<feature type="compositionally biased region" description="Pro residues" evidence="6">
    <location>
        <begin position="467"/>
        <end position="485"/>
    </location>
</feature>
<dbReference type="SUPFAM" id="SSF52242">
    <property type="entry name" value="Cobalamin (vitamin B12)-binding domain"/>
    <property type="match status" value="1"/>
</dbReference>
<evidence type="ECO:0000259" key="7">
    <source>
        <dbReference type="Pfam" id="PF01642"/>
    </source>
</evidence>
<evidence type="ECO:0000256" key="4">
    <source>
        <dbReference type="ARBA" id="ARBA00023235"/>
    </source>
</evidence>
<gene>
    <name evidence="8" type="ORF">SAMN05421742_1116</name>
</gene>
<dbReference type="SUPFAM" id="SSF51703">
    <property type="entry name" value="Cobalamin (vitamin B12)-dependent enzymes"/>
    <property type="match status" value="1"/>
</dbReference>
<organism evidence="8 9">
    <name type="scientific">Roseospirillum parvum</name>
    <dbReference type="NCBI Taxonomy" id="83401"/>
    <lineage>
        <taxon>Bacteria</taxon>
        <taxon>Pseudomonadati</taxon>
        <taxon>Pseudomonadota</taxon>
        <taxon>Alphaproteobacteria</taxon>
        <taxon>Rhodospirillales</taxon>
        <taxon>Rhodospirillaceae</taxon>
        <taxon>Roseospirillum</taxon>
    </lineage>
</organism>
<dbReference type="GO" id="GO:0046872">
    <property type="term" value="F:metal ion binding"/>
    <property type="evidence" value="ECO:0007669"/>
    <property type="project" value="InterPro"/>
</dbReference>
<dbReference type="EMBL" id="FNCV01000011">
    <property type="protein sequence ID" value="SDH72146.1"/>
    <property type="molecule type" value="Genomic_DNA"/>
</dbReference>
<dbReference type="Gene3D" id="3.20.20.240">
    <property type="entry name" value="Methylmalonyl-CoA mutase"/>
    <property type="match status" value="1"/>
</dbReference>
<feature type="domain" description="Methylmalonyl-CoA mutase alpha/beta chain catalytic" evidence="7">
    <location>
        <begin position="47"/>
        <end position="474"/>
    </location>
</feature>
<keyword evidence="9" id="KW-1185">Reference proteome</keyword>
<dbReference type="RefSeq" id="WP_245689535.1">
    <property type="nucleotide sequence ID" value="NZ_FNCV01000011.1"/>
</dbReference>
<dbReference type="GO" id="GO:0004494">
    <property type="term" value="F:methylmalonyl-CoA mutase activity"/>
    <property type="evidence" value="ECO:0007669"/>
    <property type="project" value="UniProtKB-EC"/>
</dbReference>
<dbReference type="PANTHER" id="PTHR48101">
    <property type="entry name" value="METHYLMALONYL-COA MUTASE, MITOCHONDRIAL-RELATED"/>
    <property type="match status" value="1"/>
</dbReference>
<evidence type="ECO:0000256" key="5">
    <source>
        <dbReference type="ARBA" id="ARBA00023285"/>
    </source>
</evidence>
<dbReference type="AlphaFoldDB" id="A0A1G8EQI5"/>
<accession>A0A1G8EQI5</accession>
<proteinExistence type="inferred from homology"/>
<keyword evidence="4" id="KW-0413">Isomerase</keyword>
<name>A0A1G8EQI5_9PROT</name>
<evidence type="ECO:0000256" key="1">
    <source>
        <dbReference type="ARBA" id="ARBA00001922"/>
    </source>
</evidence>
<dbReference type="InterPro" id="IPR016176">
    <property type="entry name" value="Cbl-dep_enz_cat"/>
</dbReference>
<evidence type="ECO:0000313" key="9">
    <source>
        <dbReference type="Proteomes" id="UP000217076"/>
    </source>
</evidence>
<dbReference type="GO" id="GO:0005737">
    <property type="term" value="C:cytoplasm"/>
    <property type="evidence" value="ECO:0007669"/>
    <property type="project" value="TreeGrafter"/>
</dbReference>
<evidence type="ECO:0000256" key="3">
    <source>
        <dbReference type="ARBA" id="ARBA00022628"/>
    </source>
</evidence>
<comment type="cofactor">
    <cofactor evidence="1">
        <name>adenosylcob(III)alamin</name>
        <dbReference type="ChEBI" id="CHEBI:18408"/>
    </cofactor>
</comment>
<keyword evidence="5" id="KW-0170">Cobalt</keyword>
<dbReference type="PANTHER" id="PTHR48101:SF4">
    <property type="entry name" value="METHYLMALONYL-COA MUTASE, MITOCHONDRIAL"/>
    <property type="match status" value="1"/>
</dbReference>
<dbReference type="Proteomes" id="UP000217076">
    <property type="component" value="Unassembled WGS sequence"/>
</dbReference>
<dbReference type="GO" id="GO:0019678">
    <property type="term" value="P:propionate metabolic process, methylmalonyl pathway"/>
    <property type="evidence" value="ECO:0007669"/>
    <property type="project" value="TreeGrafter"/>
</dbReference>
<dbReference type="InterPro" id="IPR036724">
    <property type="entry name" value="Cobalamin-bd_sf"/>
</dbReference>
<evidence type="ECO:0000313" key="8">
    <source>
        <dbReference type="EMBL" id="SDH72146.1"/>
    </source>
</evidence>
<sequence length="688" mass="70683">MSGAEGNGSGDLVLAGEFPTPDLEQWRGLVDKALKGAPFDKKLLTRTAEGLTVQPLYTRADMPPAPAGLPGFAPFTRGRTAAAGALAGWEIRQTFAHPDPAHSNREILLELNRGVEGLALVLDPEGRRGIKVRRAADLDRVLAEVRLDLAPVSVEAGRHGFAAATLMLHKWAASGAAPDAIRGSLNVDPLGTLAAEGRLAAPLKDELARAAALAAHVAEAWPGVRALTVATDAHVDAGATDAQELAIALAGGVATLKALEAAGVGLETALSQLQFRLSVGADFFKGIAKLRAFRQLWCRLAEACGAEGAARGAVIHAVTAGPMMSRRDPWVNILRATVGAFAAGVGGADAITVRPFDATLGLPADLARRIARNTQLILKEESNLHRVIDPAGGAWALETLSAELAARAWETFRDLERRGGLPAVLADGSLADDLAQSWAARAAALARRKEPVTGVSEFPNLTEELPEPTPRPDPASLPDSPPPAGGEPDLAALAADPVGGAIAALKAGAALDAVSAALAGAADELASGPLPSHRLGEDFEALRDAADAHKAAHGAWPGIFSANLGPVAEHTARATFARNLFEAGGVQALPGSGATDPAELAKAFADSGAQAAVICGNDARYEELAVPVAQALKAAGCKVLYLAGKPGEAEADWRAAGIDGFIHLGGPVLEVLTDLHARLGVAAKGETR</sequence>
<dbReference type="InterPro" id="IPR006099">
    <property type="entry name" value="MeMalonylCoA_mutase_a/b_cat"/>
</dbReference>
<keyword evidence="3" id="KW-0846">Cobalamin</keyword>
<evidence type="ECO:0000256" key="6">
    <source>
        <dbReference type="SAM" id="MobiDB-lite"/>
    </source>
</evidence>
<dbReference type="Gene3D" id="3.40.50.280">
    <property type="entry name" value="Cobalamin-binding domain"/>
    <property type="match status" value="1"/>
</dbReference>
<dbReference type="Pfam" id="PF01642">
    <property type="entry name" value="MM_CoA_mutase"/>
    <property type="match status" value="1"/>
</dbReference>
<evidence type="ECO:0000256" key="2">
    <source>
        <dbReference type="ARBA" id="ARBA00008465"/>
    </source>
</evidence>